<organism evidence="8">
    <name type="scientific">Aphanomyces invadans</name>
    <dbReference type="NCBI Taxonomy" id="157072"/>
    <lineage>
        <taxon>Eukaryota</taxon>
        <taxon>Sar</taxon>
        <taxon>Stramenopiles</taxon>
        <taxon>Oomycota</taxon>
        <taxon>Saprolegniomycetes</taxon>
        <taxon>Saprolegniales</taxon>
        <taxon>Verrucalvaceae</taxon>
        <taxon>Aphanomyces</taxon>
    </lineage>
</organism>
<feature type="transmembrane region" description="Helical" evidence="5">
    <location>
        <begin position="498"/>
        <end position="520"/>
    </location>
</feature>
<dbReference type="GO" id="GO:0016020">
    <property type="term" value="C:membrane"/>
    <property type="evidence" value="ECO:0007669"/>
    <property type="project" value="UniProtKB-SubCell"/>
</dbReference>
<dbReference type="GeneID" id="20083889"/>
<keyword evidence="4 5" id="KW-0472">Membrane</keyword>
<proteinExistence type="predicted"/>
<feature type="transmembrane region" description="Helical" evidence="5">
    <location>
        <begin position="876"/>
        <end position="894"/>
    </location>
</feature>
<dbReference type="STRING" id="157072.A0A024U5U2"/>
<dbReference type="EMBL" id="KI913963">
    <property type="protein sequence ID" value="ETW01262.1"/>
    <property type="molecule type" value="Genomic_DNA"/>
</dbReference>
<accession>A0A024U5U2</accession>
<evidence type="ECO:0000259" key="7">
    <source>
        <dbReference type="Pfam" id="PF00999"/>
    </source>
</evidence>
<feature type="transmembrane region" description="Helical" evidence="5">
    <location>
        <begin position="620"/>
        <end position="642"/>
    </location>
</feature>
<dbReference type="Pfam" id="PF00999">
    <property type="entry name" value="Na_H_Exchanger"/>
    <property type="match status" value="1"/>
</dbReference>
<keyword evidence="3 5" id="KW-1133">Transmembrane helix</keyword>
<evidence type="ECO:0000256" key="6">
    <source>
        <dbReference type="SAM" id="SignalP"/>
    </source>
</evidence>
<feature type="transmembrane region" description="Helical" evidence="5">
    <location>
        <begin position="694"/>
        <end position="718"/>
    </location>
</feature>
<feature type="chain" id="PRO_5001537915" description="Cation/H+ exchanger transmembrane domain-containing protein" evidence="6">
    <location>
        <begin position="21"/>
        <end position="1106"/>
    </location>
</feature>
<protein>
    <recommendedName>
        <fullName evidence="7">Cation/H+ exchanger transmembrane domain-containing protein</fullName>
    </recommendedName>
</protein>
<reference evidence="8" key="1">
    <citation type="submission" date="2013-12" db="EMBL/GenBank/DDBJ databases">
        <title>The Genome Sequence of Aphanomyces invadans NJM9701.</title>
        <authorList>
            <consortium name="The Broad Institute Genomics Platform"/>
            <person name="Russ C."/>
            <person name="Tyler B."/>
            <person name="van West P."/>
            <person name="Dieguez-Uribeondo J."/>
            <person name="Young S.K."/>
            <person name="Zeng Q."/>
            <person name="Gargeya S."/>
            <person name="Fitzgerald M."/>
            <person name="Abouelleil A."/>
            <person name="Alvarado L."/>
            <person name="Chapman S.B."/>
            <person name="Gainer-Dewar J."/>
            <person name="Goldberg J."/>
            <person name="Griggs A."/>
            <person name="Gujja S."/>
            <person name="Hansen M."/>
            <person name="Howarth C."/>
            <person name="Imamovic A."/>
            <person name="Ireland A."/>
            <person name="Larimer J."/>
            <person name="McCowan C."/>
            <person name="Murphy C."/>
            <person name="Pearson M."/>
            <person name="Poon T.W."/>
            <person name="Priest M."/>
            <person name="Roberts A."/>
            <person name="Saif S."/>
            <person name="Shea T."/>
            <person name="Sykes S."/>
            <person name="Wortman J."/>
            <person name="Nusbaum C."/>
            <person name="Birren B."/>
        </authorList>
    </citation>
    <scope>NUCLEOTIDE SEQUENCE [LARGE SCALE GENOMIC DNA]</scope>
    <source>
        <strain evidence="8">NJM9701</strain>
    </source>
</reference>
<evidence type="ECO:0000256" key="4">
    <source>
        <dbReference type="ARBA" id="ARBA00023136"/>
    </source>
</evidence>
<evidence type="ECO:0000313" key="8">
    <source>
        <dbReference type="EMBL" id="ETW01262.1"/>
    </source>
</evidence>
<evidence type="ECO:0000256" key="5">
    <source>
        <dbReference type="SAM" id="Phobius"/>
    </source>
</evidence>
<sequence length="1106" mass="121223">MRSLLLGVAVLVGQLFGTDGVLTADDIVLSCTPLAKTPVTLPSVGYCGIDMLLGMEIKVALDITSIDNVDTKCTLNNIPLTNVSLVQKDSKWKVRLGYTIQLSDPDSDAGVTEVKCTVARTNETLTSLVETLPITIYAYLPEIDSFEIVPPVSNPALSTRSPSKNKTNLNPSIVALGIGTTVDFTVSVKSKHDVSGSCLLQPQNQVVSIASSRGQYVVRAGDPYIGVDSMTYSCNLTDVAGNAAHSEGKVMSRSVVLDGTLPVLDSVFMVFSSETPAKIGSMVTLTLKAQNATSGYTGNCSVNGVGPLELVEQADDKKGLYLVQYHVGSGDHDVGVNQTLPVECKLANVAKNSYYYTTALSLNFAIDANRPQIVSTKLLFSSDDPAQEESVIEIQIVSSHEPKPLVVHKESCSINNVSVARSFTRSSADTYLLTYVVGKGQAMWKPGKLPIYCVLQDQGGNTVVVNQFTDDNTLFAREMKPHEFDPTKDFGAYLPDKMVLLSFLIVAVASHTISNFCPFVGLPRITGYLATGIIAGPFVLKLITTDEIGQMRFVDELALAYIGLAAGAKLHWVEMRRKIKSILSVTLWLTLFEYVIGTLTIIVLANYLVFLQATTTMECYAIAMLAGCMMIARSPSSALAVIEETGSQGHFTTFIFSVTVLCDIVVIVLFNINSMITEAFLSDKSISFQSVMELVAQMVISVAVGILSGKFMSYVILWRTPRISRRSRMHKLLQFSKQLVILMFGFSLFVLGHLCHPWLESLMCCMVAGATLYNWNHGSNREELNLLLKSMADFVYVGFFTLTGASLELDILLKAMAVSVLLCLTRVFAIFLGSYIGGALAHENSMHNRVSWMAYITQAGVTLGLAKKIQLLYPGWGSYLATMIVSVVICNQLIGPPLLRMVLRYVGDCREKENGKVDGLRALILGDDERLVVVNSAKRRMKNCGWEPFSFCMNMKDVQDPIEMNVQIREAMKEHEPLDVVVVMMSSDVFNYRVIRNVAQICTKLKRVKILRIVVNVVGDAASSEDEDWASRFANMPFNEENGDAIDVVVVDRNEATDMLIELAACGKLINQKEVLSPRADDTDMTEETSVIKVSLSSKMRQMLWV</sequence>
<evidence type="ECO:0000256" key="2">
    <source>
        <dbReference type="ARBA" id="ARBA00022692"/>
    </source>
</evidence>
<dbReference type="VEuPathDB" id="FungiDB:H310_06839"/>
<dbReference type="GO" id="GO:1902600">
    <property type="term" value="P:proton transmembrane transport"/>
    <property type="evidence" value="ECO:0007669"/>
    <property type="project" value="InterPro"/>
</dbReference>
<feature type="signal peptide" evidence="6">
    <location>
        <begin position="1"/>
        <end position="20"/>
    </location>
</feature>
<dbReference type="PANTHER" id="PTHR43021">
    <property type="entry name" value="NA(+)/H(+) ANTIPORTER-RELATED"/>
    <property type="match status" value="1"/>
</dbReference>
<dbReference type="InterPro" id="IPR006153">
    <property type="entry name" value="Cation/H_exchanger_TM"/>
</dbReference>
<feature type="transmembrane region" description="Helical" evidence="5">
    <location>
        <begin position="739"/>
        <end position="759"/>
    </location>
</feature>
<name>A0A024U5U2_9STRA</name>
<dbReference type="Gene3D" id="1.20.1530.20">
    <property type="match status" value="1"/>
</dbReference>
<evidence type="ECO:0000256" key="3">
    <source>
        <dbReference type="ARBA" id="ARBA00022989"/>
    </source>
</evidence>
<feature type="transmembrane region" description="Helical" evidence="5">
    <location>
        <begin position="820"/>
        <end position="841"/>
    </location>
</feature>
<evidence type="ECO:0000256" key="1">
    <source>
        <dbReference type="ARBA" id="ARBA00004141"/>
    </source>
</evidence>
<keyword evidence="6" id="KW-0732">Signal</keyword>
<dbReference type="PANTHER" id="PTHR43021:SF2">
    <property type="entry name" value="CATION_H+ EXCHANGER DOMAIN-CONTAINING PROTEIN"/>
    <property type="match status" value="1"/>
</dbReference>
<comment type="subcellular location">
    <subcellularLocation>
        <location evidence="1">Membrane</location>
        <topology evidence="1">Multi-pass membrane protein</topology>
    </subcellularLocation>
</comment>
<gene>
    <name evidence="8" type="ORF">H310_06839</name>
</gene>
<dbReference type="eggNOG" id="ENOG502QRM4">
    <property type="taxonomic scope" value="Eukaryota"/>
</dbReference>
<dbReference type="OrthoDB" id="119067at2759"/>
<feature type="transmembrane region" description="Helical" evidence="5">
    <location>
        <begin position="585"/>
        <end position="608"/>
    </location>
</feature>
<feature type="domain" description="Cation/H+ exchanger transmembrane" evidence="7">
    <location>
        <begin position="511"/>
        <end position="903"/>
    </location>
</feature>
<feature type="transmembrane region" description="Helical" evidence="5">
    <location>
        <begin position="794"/>
        <end position="813"/>
    </location>
</feature>
<dbReference type="RefSeq" id="XP_008870260.1">
    <property type="nucleotide sequence ID" value="XM_008872038.1"/>
</dbReference>
<dbReference type="InterPro" id="IPR038770">
    <property type="entry name" value="Na+/solute_symporter_sf"/>
</dbReference>
<dbReference type="AlphaFoldDB" id="A0A024U5U2"/>
<feature type="transmembrane region" description="Helical" evidence="5">
    <location>
        <begin position="654"/>
        <end position="674"/>
    </location>
</feature>
<dbReference type="GO" id="GO:0015297">
    <property type="term" value="F:antiporter activity"/>
    <property type="evidence" value="ECO:0007669"/>
    <property type="project" value="InterPro"/>
</dbReference>
<keyword evidence="2 5" id="KW-0812">Transmembrane</keyword>